<reference evidence="1 2" key="1">
    <citation type="submission" date="2018-05" db="EMBL/GenBank/DDBJ databases">
        <title>Polaribacter aquimarinus sp. nov., isolated from sediment in a sediment of sea.</title>
        <authorList>
            <person name="Lu D."/>
        </authorList>
    </citation>
    <scope>NUCLEOTIDE SEQUENCE [LARGE SCALE GENOMIC DNA]</scope>
    <source>
        <strain evidence="1 2">ZY113</strain>
    </source>
</reference>
<evidence type="ECO:0000313" key="1">
    <source>
        <dbReference type="EMBL" id="PWG05154.1"/>
    </source>
</evidence>
<dbReference type="SUPFAM" id="SSF53335">
    <property type="entry name" value="S-adenosyl-L-methionine-dependent methyltransferases"/>
    <property type="match status" value="1"/>
</dbReference>
<dbReference type="RefSeq" id="WP_109404699.1">
    <property type="nucleotide sequence ID" value="NZ_QFFG01000003.1"/>
</dbReference>
<accession>A0A2U2JA05</accession>
<dbReference type="OrthoDB" id="1097916at2"/>
<dbReference type="Proteomes" id="UP000245670">
    <property type="component" value="Unassembled WGS sequence"/>
</dbReference>
<dbReference type="EMBL" id="QFFG01000003">
    <property type="protein sequence ID" value="PWG05154.1"/>
    <property type="molecule type" value="Genomic_DNA"/>
</dbReference>
<dbReference type="InterPro" id="IPR029063">
    <property type="entry name" value="SAM-dependent_MTases_sf"/>
</dbReference>
<sequence length="350" mass="40818">MNNSEIKINKAIDDLSTKLKDLDLENLSISDYNKRYLKDYIDKLSFFMPLYKTLLEKVIRNLQKPVSESCFVDYGGGCGVLTYLAVELGFKKVIYNDIYEVSTKDVKVISSAINLKVDYFITGDISDFISYITKNNIKVDHMCSFDVLEHIYDLEGWFLEIKKLPKPFSLCFMTSANSSNPNINRKLKKIHYKAEYVGSKKKKGWKERDSNLPFLEIRKRLLAKEFSNLDEKKITILAKTTRGLYGKDIINYAKKQLEENHFKEYTKHPTNTCDPLTGNWAEHIIDIKNLKNRIENKQTTVRFTNNFYSESSNKILNFPKKVINFLMKILGEQNLFLSPSYTLEIQYKES</sequence>
<dbReference type="Gene3D" id="3.40.50.150">
    <property type="entry name" value="Vaccinia Virus protein VP39"/>
    <property type="match status" value="1"/>
</dbReference>
<keyword evidence="2" id="KW-1185">Reference proteome</keyword>
<evidence type="ECO:0000313" key="2">
    <source>
        <dbReference type="Proteomes" id="UP000245670"/>
    </source>
</evidence>
<proteinExistence type="predicted"/>
<dbReference type="Pfam" id="PF13489">
    <property type="entry name" value="Methyltransf_23"/>
    <property type="match status" value="1"/>
</dbReference>
<name>A0A2U2JA05_9FLAO</name>
<comment type="caution">
    <text evidence="1">The sequence shown here is derived from an EMBL/GenBank/DDBJ whole genome shotgun (WGS) entry which is preliminary data.</text>
</comment>
<gene>
    <name evidence="1" type="ORF">DIS07_07875</name>
</gene>
<organism evidence="1 2">
    <name type="scientific">Polaribacter aquimarinus</name>
    <dbReference type="NCBI Taxonomy" id="2100726"/>
    <lineage>
        <taxon>Bacteria</taxon>
        <taxon>Pseudomonadati</taxon>
        <taxon>Bacteroidota</taxon>
        <taxon>Flavobacteriia</taxon>
        <taxon>Flavobacteriales</taxon>
        <taxon>Flavobacteriaceae</taxon>
    </lineage>
</organism>
<protein>
    <recommendedName>
        <fullName evidence="3">Methyltransferase domain-containing protein</fullName>
    </recommendedName>
</protein>
<dbReference type="CDD" id="cd02440">
    <property type="entry name" value="AdoMet_MTases"/>
    <property type="match status" value="1"/>
</dbReference>
<evidence type="ECO:0008006" key="3">
    <source>
        <dbReference type="Google" id="ProtNLM"/>
    </source>
</evidence>
<dbReference type="AlphaFoldDB" id="A0A2U2JA05"/>